<keyword evidence="9" id="KW-0807">Transducer</keyword>
<dbReference type="PROSITE" id="PS50262">
    <property type="entry name" value="G_PROTEIN_RECEP_F1_2"/>
    <property type="match status" value="1"/>
</dbReference>
<evidence type="ECO:0000313" key="12">
    <source>
        <dbReference type="EMBL" id="CAI9558376.1"/>
    </source>
</evidence>
<dbReference type="Gene3D" id="1.20.1070.10">
    <property type="entry name" value="Rhodopsin 7-helix transmembrane proteins"/>
    <property type="match status" value="1"/>
</dbReference>
<keyword evidence="7" id="KW-0675">Receptor</keyword>
<sequence length="221" mass="25072">MGKIIVCPVVIAAYSKNETLFQLTENQKLCHFFAFCMTFFSLAPTLILLAMAVDCWLALAYPFTYQRHITNKFGLMVPVAACIFSLGFCSLPFFGIGRFVQYCPGTWCFIEMTMRDSALGDRIYSMLYGTIMGLIVLAIIFFNVAIMRHLYTMYRNNSMRIIVRANVGNKGMDGNQAQMKELDHLILLAVMTALFAVCSLPLTVSIHYIKVEYFIANLHMI</sequence>
<dbReference type="SUPFAM" id="SSF81321">
    <property type="entry name" value="Family A G protein-coupled receptor-like"/>
    <property type="match status" value="1"/>
</dbReference>
<dbReference type="Proteomes" id="UP001162483">
    <property type="component" value="Unassembled WGS sequence"/>
</dbReference>
<organism evidence="12 13">
    <name type="scientific">Staurois parvus</name>
    <dbReference type="NCBI Taxonomy" id="386267"/>
    <lineage>
        <taxon>Eukaryota</taxon>
        <taxon>Metazoa</taxon>
        <taxon>Chordata</taxon>
        <taxon>Craniata</taxon>
        <taxon>Vertebrata</taxon>
        <taxon>Euteleostomi</taxon>
        <taxon>Amphibia</taxon>
        <taxon>Batrachia</taxon>
        <taxon>Anura</taxon>
        <taxon>Neobatrachia</taxon>
        <taxon>Ranoidea</taxon>
        <taxon>Ranidae</taxon>
        <taxon>Staurois</taxon>
    </lineage>
</organism>
<feature type="transmembrane region" description="Helical" evidence="10">
    <location>
        <begin position="123"/>
        <end position="146"/>
    </location>
</feature>
<evidence type="ECO:0000256" key="6">
    <source>
        <dbReference type="ARBA" id="ARBA00023136"/>
    </source>
</evidence>
<keyword evidence="6 10" id="KW-0472">Membrane</keyword>
<dbReference type="InterPro" id="IPR000276">
    <property type="entry name" value="GPCR_Rhodpsn"/>
</dbReference>
<evidence type="ECO:0000256" key="3">
    <source>
        <dbReference type="ARBA" id="ARBA00022692"/>
    </source>
</evidence>
<keyword evidence="8" id="KW-0325">Glycoprotein</keyword>
<keyword evidence="4 10" id="KW-1133">Transmembrane helix</keyword>
<comment type="subcellular location">
    <subcellularLocation>
        <location evidence="1">Cell membrane</location>
        <topology evidence="1">Multi-pass membrane protein</topology>
    </subcellularLocation>
</comment>
<evidence type="ECO:0000256" key="5">
    <source>
        <dbReference type="ARBA" id="ARBA00023040"/>
    </source>
</evidence>
<keyword evidence="2" id="KW-1003">Cell membrane</keyword>
<dbReference type="PANTHER" id="PTHR11866">
    <property type="entry name" value="G-PROTEIN COUPLED RECEPTOR FAMILY 1 MEMBER"/>
    <property type="match status" value="1"/>
</dbReference>
<comment type="caution">
    <text evidence="12">The sequence shown here is derived from an EMBL/GenBank/DDBJ whole genome shotgun (WGS) entry which is preliminary data.</text>
</comment>
<dbReference type="PRINTS" id="PR01788">
    <property type="entry name" value="PROSTANOIDR"/>
</dbReference>
<dbReference type="Pfam" id="PF00001">
    <property type="entry name" value="7tm_1"/>
    <property type="match status" value="1"/>
</dbReference>
<evidence type="ECO:0000256" key="7">
    <source>
        <dbReference type="ARBA" id="ARBA00023170"/>
    </source>
</evidence>
<feature type="transmembrane region" description="Helical" evidence="10">
    <location>
        <begin position="73"/>
        <end position="94"/>
    </location>
</feature>
<evidence type="ECO:0000259" key="11">
    <source>
        <dbReference type="PROSITE" id="PS50262"/>
    </source>
</evidence>
<proteinExistence type="predicted"/>
<gene>
    <name evidence="12" type="ORF">SPARVUS_LOCUS4877158</name>
</gene>
<keyword evidence="5" id="KW-0297">G-protein coupled receptor</keyword>
<keyword evidence="3 10" id="KW-0812">Transmembrane</keyword>
<feature type="transmembrane region" description="Helical" evidence="10">
    <location>
        <begin position="31"/>
        <end position="61"/>
    </location>
</feature>
<dbReference type="PANTHER" id="PTHR11866:SF14">
    <property type="entry name" value="PROSTAGLANDIN D2 RECEPTOR"/>
    <property type="match status" value="1"/>
</dbReference>
<protein>
    <recommendedName>
        <fullName evidence="11">G-protein coupled receptors family 1 profile domain-containing protein</fullName>
    </recommendedName>
</protein>
<accession>A0ABN9CGQ5</accession>
<reference evidence="12" key="1">
    <citation type="submission" date="2023-05" db="EMBL/GenBank/DDBJ databases">
        <authorList>
            <person name="Stuckert A."/>
        </authorList>
    </citation>
    <scope>NUCLEOTIDE SEQUENCE</scope>
</reference>
<evidence type="ECO:0000256" key="1">
    <source>
        <dbReference type="ARBA" id="ARBA00004651"/>
    </source>
</evidence>
<evidence type="ECO:0000256" key="10">
    <source>
        <dbReference type="SAM" id="Phobius"/>
    </source>
</evidence>
<evidence type="ECO:0000313" key="13">
    <source>
        <dbReference type="Proteomes" id="UP001162483"/>
    </source>
</evidence>
<keyword evidence="13" id="KW-1185">Reference proteome</keyword>
<evidence type="ECO:0000256" key="4">
    <source>
        <dbReference type="ARBA" id="ARBA00022989"/>
    </source>
</evidence>
<dbReference type="EMBL" id="CATNWA010009667">
    <property type="protein sequence ID" value="CAI9558376.1"/>
    <property type="molecule type" value="Genomic_DNA"/>
</dbReference>
<evidence type="ECO:0000256" key="8">
    <source>
        <dbReference type="ARBA" id="ARBA00023180"/>
    </source>
</evidence>
<evidence type="ECO:0000256" key="2">
    <source>
        <dbReference type="ARBA" id="ARBA00022475"/>
    </source>
</evidence>
<dbReference type="InterPro" id="IPR017452">
    <property type="entry name" value="GPCR_Rhodpsn_7TM"/>
</dbReference>
<evidence type="ECO:0000256" key="9">
    <source>
        <dbReference type="ARBA" id="ARBA00023224"/>
    </source>
</evidence>
<feature type="domain" description="G-protein coupled receptors family 1 profile" evidence="11">
    <location>
        <begin position="1"/>
        <end position="221"/>
    </location>
</feature>
<feature type="transmembrane region" description="Helical" evidence="10">
    <location>
        <begin position="185"/>
        <end position="209"/>
    </location>
</feature>
<name>A0ABN9CGQ5_9NEOB</name>
<dbReference type="InterPro" id="IPR008365">
    <property type="entry name" value="Prostanoid_rcpt"/>
</dbReference>